<comment type="function">
    <text evidence="8">Component of the cytochrome c oxidase, the last enzyme in the mitochondrial electron transport chain which drives oxidative phosphorylation. The respiratory chain contains 3 multisubunit complexes succinate dehydrogenase (complex II, CII), ubiquinol-cytochrome c oxidoreductase (cytochrome b-c1 complex, complex III, CIII) and cytochrome c oxidase (complex IV, CIV), that cooperate to transfer electrons derived from NADH and succinate to molecular oxygen, creating an electrochemical gradient over the inner membrane that drives transmembrane transport and the ATP synthase. Cytochrome c oxidase is the component of the respiratory chain that catalyzes the reduction of oxygen to water. Electrons originating from reduced cytochrome c in the intermembrane space (IMS) are transferred via the dinuclear copper A center (CU(A)) of subunit 2 and heme A of subunit 1 to the active site in subunit 1, a binuclear center (BNC) formed by heme A3 and copper B (CU(B)). The BNC reduces molecular oxygen to 2 water molecules using 4 electrons from cytochrome c in the IMS and 4 protons from the mitochondrial matrix.</text>
</comment>
<dbReference type="PANTHER" id="PTHR11403">
    <property type="entry name" value="CYTOCHROME C OXIDASE SUBUNIT III"/>
    <property type="match status" value="1"/>
</dbReference>
<keyword evidence="8 11" id="KW-0496">Mitochondrion</keyword>
<dbReference type="GeneID" id="11946017"/>
<evidence type="ECO:0000256" key="6">
    <source>
        <dbReference type="ARBA" id="ARBA00022989"/>
    </source>
</evidence>
<reference evidence="12" key="2">
    <citation type="submission" date="2020-08" db="EMBL/GenBank/DDBJ databases">
        <title>DNAmark Project.</title>
        <authorList>
            <person name="Leerhoei F."/>
        </authorList>
    </citation>
    <scope>NUCLEOTIDE SEQUENCE</scope>
    <source>
        <strain evidence="12">DM731</strain>
    </source>
</reference>
<dbReference type="FunFam" id="1.20.120.80:FF:000002">
    <property type="entry name" value="Cytochrome c oxidase subunit 3"/>
    <property type="match status" value="1"/>
</dbReference>
<name>H9A9I8_9HYME</name>
<dbReference type="InterPro" id="IPR033945">
    <property type="entry name" value="Cyt_c_oxase_su3_dom"/>
</dbReference>
<keyword evidence="5" id="KW-1278">Translocase</keyword>
<feature type="domain" description="Heme-copper oxidase subunit III family profile" evidence="10">
    <location>
        <begin position="5"/>
        <end position="262"/>
    </location>
</feature>
<evidence type="ECO:0000256" key="3">
    <source>
        <dbReference type="ARBA" id="ARBA00015944"/>
    </source>
</evidence>
<dbReference type="InterPro" id="IPR035973">
    <property type="entry name" value="Cyt_c_oxidase_su3-like_sf"/>
</dbReference>
<dbReference type="PANTHER" id="PTHR11403:SF7">
    <property type="entry name" value="CYTOCHROME C OXIDASE SUBUNIT 3"/>
    <property type="match status" value="1"/>
</dbReference>
<evidence type="ECO:0000313" key="12">
    <source>
        <dbReference type="EMBL" id="QNV11907.1"/>
    </source>
</evidence>
<dbReference type="AlphaFoldDB" id="H9A9I8"/>
<feature type="transmembrane region" description="Helical" evidence="9">
    <location>
        <begin position="160"/>
        <end position="177"/>
    </location>
</feature>
<keyword evidence="4 8" id="KW-0812">Transmembrane</keyword>
<proteinExistence type="inferred from homology"/>
<feature type="transmembrane region" description="Helical" evidence="9">
    <location>
        <begin position="41"/>
        <end position="59"/>
    </location>
</feature>
<evidence type="ECO:0000259" key="10">
    <source>
        <dbReference type="PROSITE" id="PS50253"/>
    </source>
</evidence>
<reference evidence="11" key="1">
    <citation type="journal article" date="2012" name="PLoS ONE">
        <title>Accelerated evolution of mitochondrial but not nuclear genomes of hymenoptera: new evidence from crabronid wasps.</title>
        <authorList>
            <person name="Kaltenpoth M."/>
            <person name="Showers Corneli P."/>
            <person name="Dunn D.M."/>
            <person name="Weiss R.B."/>
            <person name="Strohm E."/>
            <person name="Seger J."/>
        </authorList>
    </citation>
    <scope>NUCLEOTIDE SEQUENCE</scope>
</reference>
<evidence type="ECO:0000256" key="7">
    <source>
        <dbReference type="ARBA" id="ARBA00023136"/>
    </source>
</evidence>
<dbReference type="Pfam" id="PF00510">
    <property type="entry name" value="COX3"/>
    <property type="match status" value="1"/>
</dbReference>
<dbReference type="InterPro" id="IPR000298">
    <property type="entry name" value="Cyt_c_oxidase-like_su3"/>
</dbReference>
<dbReference type="GO" id="GO:0016020">
    <property type="term" value="C:membrane"/>
    <property type="evidence" value="ECO:0007669"/>
    <property type="project" value="UniProtKB-SubCell"/>
</dbReference>
<dbReference type="InterPro" id="IPR024791">
    <property type="entry name" value="Cyt_c/ubiquinol_Oxase_su3"/>
</dbReference>
<feature type="transmembrane region" description="Helical" evidence="9">
    <location>
        <begin position="123"/>
        <end position="148"/>
    </location>
</feature>
<evidence type="ECO:0000256" key="9">
    <source>
        <dbReference type="SAM" id="Phobius"/>
    </source>
</evidence>
<dbReference type="Gene3D" id="1.20.120.80">
    <property type="entry name" value="Cytochrome c oxidase, subunit III, four-helix bundle"/>
    <property type="match status" value="1"/>
</dbReference>
<dbReference type="SUPFAM" id="SSF81452">
    <property type="entry name" value="Cytochrome c oxidase subunit III-like"/>
    <property type="match status" value="1"/>
</dbReference>
<protein>
    <recommendedName>
        <fullName evidence="3 8">Cytochrome c oxidase subunit 3</fullName>
    </recommendedName>
</protein>
<gene>
    <name evidence="11" type="primary">cox3</name>
    <name evidence="12" type="synonym">COX3</name>
</gene>
<comment type="subcellular location">
    <subcellularLocation>
        <location evidence="1">Membrane</location>
        <topology evidence="1">Multi-pass membrane protein</topology>
    </subcellularLocation>
</comment>
<evidence type="ECO:0000256" key="5">
    <source>
        <dbReference type="ARBA" id="ARBA00022967"/>
    </source>
</evidence>
<evidence type="ECO:0000256" key="4">
    <source>
        <dbReference type="ARBA" id="ARBA00022692"/>
    </source>
</evidence>
<evidence type="ECO:0000256" key="1">
    <source>
        <dbReference type="ARBA" id="ARBA00004141"/>
    </source>
</evidence>
<dbReference type="EMBL" id="JN871914">
    <property type="protein sequence ID" value="AET62613.1"/>
    <property type="molecule type" value="Genomic_DNA"/>
</dbReference>
<dbReference type="RefSeq" id="YP_005353013.1">
    <property type="nucleotide sequence ID" value="NC_017007.1"/>
</dbReference>
<dbReference type="GO" id="GO:0005739">
    <property type="term" value="C:mitochondrion"/>
    <property type="evidence" value="ECO:0007669"/>
    <property type="project" value="TreeGrafter"/>
</dbReference>
<dbReference type="Gene3D" id="1.10.287.70">
    <property type="match status" value="1"/>
</dbReference>
<evidence type="ECO:0000313" key="11">
    <source>
        <dbReference type="EMBL" id="AET62613.1"/>
    </source>
</evidence>
<dbReference type="PROSITE" id="PS50253">
    <property type="entry name" value="COX3"/>
    <property type="match status" value="1"/>
</dbReference>
<accession>H9A9I8</accession>
<dbReference type="EMBL" id="MT862413">
    <property type="protein sequence ID" value="QNV11907.1"/>
    <property type="molecule type" value="Genomic_DNA"/>
</dbReference>
<geneLocation type="mitochondrion" evidence="11"/>
<dbReference type="CDD" id="cd01665">
    <property type="entry name" value="Cyt_c_Oxidase_III"/>
    <property type="match status" value="1"/>
</dbReference>
<keyword evidence="6 9" id="KW-1133">Transmembrane helix</keyword>
<feature type="transmembrane region" description="Helical" evidence="9">
    <location>
        <begin position="241"/>
        <end position="260"/>
    </location>
</feature>
<keyword evidence="7 9" id="KW-0472">Membrane</keyword>
<dbReference type="InterPro" id="IPR013833">
    <property type="entry name" value="Cyt_c_oxidase_su3_a-hlx"/>
</dbReference>
<feature type="transmembrane region" description="Helical" evidence="9">
    <location>
        <begin position="9"/>
        <end position="29"/>
    </location>
</feature>
<feature type="transmembrane region" description="Helical" evidence="9">
    <location>
        <begin position="80"/>
        <end position="103"/>
    </location>
</feature>
<dbReference type="GO" id="GO:0006123">
    <property type="term" value="P:mitochondrial electron transport, cytochrome c to oxygen"/>
    <property type="evidence" value="ECO:0007669"/>
    <property type="project" value="TreeGrafter"/>
</dbReference>
<dbReference type="CTD" id="4514"/>
<evidence type="ECO:0000256" key="8">
    <source>
        <dbReference type="RuleBase" id="RU003375"/>
    </source>
</evidence>
<evidence type="ECO:0000256" key="2">
    <source>
        <dbReference type="ARBA" id="ARBA00010581"/>
    </source>
</evidence>
<dbReference type="GO" id="GO:0004129">
    <property type="term" value="F:cytochrome-c oxidase activity"/>
    <property type="evidence" value="ECO:0007669"/>
    <property type="project" value="InterPro"/>
</dbReference>
<feature type="transmembrane region" description="Helical" evidence="9">
    <location>
        <begin position="197"/>
        <end position="221"/>
    </location>
</feature>
<comment type="similarity">
    <text evidence="2 8">Belongs to the cytochrome c oxidase subunit 3 family.</text>
</comment>
<organism evidence="11">
    <name type="scientific">Philanthus triangulum</name>
    <name type="common">European beewolf</name>
    <dbReference type="NCBI Taxonomy" id="280486"/>
    <lineage>
        <taxon>Eukaryota</taxon>
        <taxon>Metazoa</taxon>
        <taxon>Ecdysozoa</taxon>
        <taxon>Arthropoda</taxon>
        <taxon>Hexapoda</taxon>
        <taxon>Insecta</taxon>
        <taxon>Pterygota</taxon>
        <taxon>Neoptera</taxon>
        <taxon>Endopterygota</taxon>
        <taxon>Hymenoptera</taxon>
        <taxon>Apocrita</taxon>
        <taxon>Aculeata</taxon>
        <taxon>Apoidea</taxon>
        <taxon>Crabronidae</taxon>
        <taxon>Philanthinae</taxon>
        <taxon>Philanthini</taxon>
        <taxon>Philanthina</taxon>
        <taxon>Philanthus</taxon>
    </lineage>
</organism>
<sequence length="263" mass="31342">MMKSKNHPFHLVTSSPWPLLTSLNIFSFFIGMVDMMSNKNFILLLMSLMNLILCMIQWWRDVIREGTFQGMHTKMVYKSLRMGMILFIISEVMFFMSFFWTYFHLALMPSIHINMMWPPKGIIMFNPYEIPMLNTLILLTSGFSLTWAHHSLIYNNLKESILSMKITILLGFYFSSLQMFEYYNAPFSMNDSAFGSIFFMGTGFHGLHIIIGTIFLITMLYRMKKNHFSMNHHLGFEAAAWYWHFVDVIWLLLFLIFYWWQTF</sequence>